<organism evidence="2">
    <name type="scientific">marine sediment metagenome</name>
    <dbReference type="NCBI Taxonomy" id="412755"/>
    <lineage>
        <taxon>unclassified sequences</taxon>
        <taxon>metagenomes</taxon>
        <taxon>ecological metagenomes</taxon>
    </lineage>
</organism>
<gene>
    <name evidence="2" type="ORF">S03H2_67425</name>
</gene>
<comment type="caution">
    <text evidence="2">The sequence shown here is derived from an EMBL/GenBank/DDBJ whole genome shotgun (WGS) entry which is preliminary data.</text>
</comment>
<dbReference type="EMBL" id="BARU01044142">
    <property type="protein sequence ID" value="GAH76466.1"/>
    <property type="molecule type" value="Genomic_DNA"/>
</dbReference>
<proteinExistence type="predicted"/>
<evidence type="ECO:0000313" key="2">
    <source>
        <dbReference type="EMBL" id="GAH76466.1"/>
    </source>
</evidence>
<feature type="non-terminal residue" evidence="2">
    <location>
        <position position="67"/>
    </location>
</feature>
<feature type="region of interest" description="Disordered" evidence="1">
    <location>
        <begin position="46"/>
        <end position="67"/>
    </location>
</feature>
<dbReference type="AlphaFoldDB" id="X1I265"/>
<protein>
    <submittedName>
        <fullName evidence="2">Uncharacterized protein</fullName>
    </submittedName>
</protein>
<reference evidence="2" key="1">
    <citation type="journal article" date="2014" name="Front. Microbiol.">
        <title>High frequency of phylogenetically diverse reductive dehalogenase-homologous genes in deep subseafloor sedimentary metagenomes.</title>
        <authorList>
            <person name="Kawai M."/>
            <person name="Futagami T."/>
            <person name="Toyoda A."/>
            <person name="Takaki Y."/>
            <person name="Nishi S."/>
            <person name="Hori S."/>
            <person name="Arai W."/>
            <person name="Tsubouchi T."/>
            <person name="Morono Y."/>
            <person name="Uchiyama I."/>
            <person name="Ito T."/>
            <person name="Fujiyama A."/>
            <person name="Inagaki F."/>
            <person name="Takami H."/>
        </authorList>
    </citation>
    <scope>NUCLEOTIDE SEQUENCE</scope>
    <source>
        <strain evidence="2">Expedition CK06-06</strain>
    </source>
</reference>
<sequence length="67" mass="7476">MDKGIGIHVGLENSGLARYLRDKTQQQGHNGPDYCRQSEIHNYRRCGAPEPGTEIKARAGKKYHNPG</sequence>
<evidence type="ECO:0000256" key="1">
    <source>
        <dbReference type="SAM" id="MobiDB-lite"/>
    </source>
</evidence>
<feature type="compositionally biased region" description="Basic residues" evidence="1">
    <location>
        <begin position="58"/>
        <end position="67"/>
    </location>
</feature>
<name>X1I265_9ZZZZ</name>
<accession>X1I265</accession>